<dbReference type="EMBL" id="LUEZ02000062">
    <property type="protein sequence ID" value="RDB20452.1"/>
    <property type="molecule type" value="Genomic_DNA"/>
</dbReference>
<gene>
    <name evidence="1" type="ORF">Hypma_012412</name>
</gene>
<keyword evidence="2" id="KW-1185">Reference proteome</keyword>
<dbReference type="Proteomes" id="UP000076154">
    <property type="component" value="Unassembled WGS sequence"/>
</dbReference>
<reference evidence="1" key="1">
    <citation type="submission" date="2018-04" db="EMBL/GenBank/DDBJ databases">
        <title>Whole genome sequencing of Hypsizygus marmoreus.</title>
        <authorList>
            <person name="Choi I.-G."/>
            <person name="Min B."/>
            <person name="Kim J.-G."/>
            <person name="Kim S."/>
            <person name="Oh Y.-L."/>
            <person name="Kong W.-S."/>
            <person name="Park H."/>
            <person name="Jeong J."/>
            <person name="Song E.-S."/>
        </authorList>
    </citation>
    <scope>NUCLEOTIDE SEQUENCE [LARGE SCALE GENOMIC DNA]</scope>
    <source>
        <strain evidence="1">51987-8</strain>
    </source>
</reference>
<accession>A0A369JGL9</accession>
<sequence length="280" mass="30842">MSSELKPTSSYLSSAATQSVEVDESPYIPPDLAQGEPLRTQPILKHNPNPLDVEIALAQSMLHLSDAVTSMMFADNIDRPIAAHERLPIEVLSEIFHSSADPAPIIVPPRLSTTAWSLSQVCSRWRQAAIITREFWEDVKVSLELLEDSDDRQTVMDGVTPLVHNVFSRGTRSVDIILDVKQGTHPGYFAGKGNLLGALISPFAAQFEHISLSSVHHILHLFLESPIISFPALESIAITLDYPKLDFSQMNLDTVLSEMSVFEDAPNLRSVLSKPRSVAP</sequence>
<comment type="caution">
    <text evidence="1">The sequence shown here is derived from an EMBL/GenBank/DDBJ whole genome shotgun (WGS) entry which is preliminary data.</text>
</comment>
<protein>
    <submittedName>
        <fullName evidence="1">Uncharacterized protein</fullName>
    </submittedName>
</protein>
<dbReference type="InParanoid" id="A0A369JGL9"/>
<evidence type="ECO:0000313" key="1">
    <source>
        <dbReference type="EMBL" id="RDB20452.1"/>
    </source>
</evidence>
<dbReference type="OrthoDB" id="2921349at2759"/>
<proteinExistence type="predicted"/>
<dbReference type="AlphaFoldDB" id="A0A369JGL9"/>
<name>A0A369JGL9_HYPMA</name>
<organism evidence="1 2">
    <name type="scientific">Hypsizygus marmoreus</name>
    <name type="common">White beech mushroom</name>
    <name type="synonym">Agaricus marmoreus</name>
    <dbReference type="NCBI Taxonomy" id="39966"/>
    <lineage>
        <taxon>Eukaryota</taxon>
        <taxon>Fungi</taxon>
        <taxon>Dikarya</taxon>
        <taxon>Basidiomycota</taxon>
        <taxon>Agaricomycotina</taxon>
        <taxon>Agaricomycetes</taxon>
        <taxon>Agaricomycetidae</taxon>
        <taxon>Agaricales</taxon>
        <taxon>Tricholomatineae</taxon>
        <taxon>Lyophyllaceae</taxon>
        <taxon>Hypsizygus</taxon>
    </lineage>
</organism>
<evidence type="ECO:0000313" key="2">
    <source>
        <dbReference type="Proteomes" id="UP000076154"/>
    </source>
</evidence>